<reference evidence="3" key="2">
    <citation type="submission" date="2013-04" db="EMBL/GenBank/DDBJ databases">
        <title>Genomic mechanisms accounting for the adaptation to parasitism in nematode-trapping fungi.</title>
        <authorList>
            <person name="Ahren D.G."/>
        </authorList>
    </citation>
    <scope>NUCLEOTIDE SEQUENCE [LARGE SCALE GENOMIC DNA]</scope>
    <source>
        <strain evidence="3">CBS 200.50</strain>
    </source>
</reference>
<feature type="chain" id="PRO_5004561026" description="ShKT domain-containing protein" evidence="1">
    <location>
        <begin position="19"/>
        <end position="87"/>
    </location>
</feature>
<comment type="caution">
    <text evidence="2">The sequence shown here is derived from an EMBL/GenBank/DDBJ whole genome shotgun (WGS) entry which is preliminary data.</text>
</comment>
<evidence type="ECO:0000313" key="3">
    <source>
        <dbReference type="Proteomes" id="UP000015100"/>
    </source>
</evidence>
<evidence type="ECO:0008006" key="4">
    <source>
        <dbReference type="Google" id="ProtNLM"/>
    </source>
</evidence>
<evidence type="ECO:0000313" key="2">
    <source>
        <dbReference type="EMBL" id="EPS35103.1"/>
    </source>
</evidence>
<name>S8B7X0_DACHA</name>
<sequence length="87" mass="9443">MQFSIIAVVATLAAVAQCAPQPVAEPGLIEWLTGEDSVPSWSMSDCRGAVSRSNPNPLTNDWCIKNCQNCVSMKLKCKSRLSKDCKI</sequence>
<protein>
    <recommendedName>
        <fullName evidence="4">ShKT domain-containing protein</fullName>
    </recommendedName>
</protein>
<proteinExistence type="predicted"/>
<feature type="signal peptide" evidence="1">
    <location>
        <begin position="1"/>
        <end position="18"/>
    </location>
</feature>
<organism evidence="2 3">
    <name type="scientific">Dactylellina haptotyla (strain CBS 200.50)</name>
    <name type="common">Nematode-trapping fungus</name>
    <name type="synonym">Monacrosporium haptotylum</name>
    <dbReference type="NCBI Taxonomy" id="1284197"/>
    <lineage>
        <taxon>Eukaryota</taxon>
        <taxon>Fungi</taxon>
        <taxon>Dikarya</taxon>
        <taxon>Ascomycota</taxon>
        <taxon>Pezizomycotina</taxon>
        <taxon>Orbiliomycetes</taxon>
        <taxon>Orbiliales</taxon>
        <taxon>Orbiliaceae</taxon>
        <taxon>Dactylellina</taxon>
    </lineage>
</organism>
<dbReference type="AlphaFoldDB" id="S8B7X0"/>
<dbReference type="HOGENOM" id="CLU_2704744_0_0_1"/>
<gene>
    <name evidence="2" type="ORF">H072_11427</name>
</gene>
<accession>S8B7X0</accession>
<keyword evidence="1" id="KW-0732">Signal</keyword>
<dbReference type="Proteomes" id="UP000015100">
    <property type="component" value="Unassembled WGS sequence"/>
</dbReference>
<dbReference type="OrthoDB" id="5371144at2759"/>
<keyword evidence="3" id="KW-1185">Reference proteome</keyword>
<reference evidence="2 3" key="1">
    <citation type="journal article" date="2013" name="PLoS Genet.">
        <title>Genomic mechanisms accounting for the adaptation to parasitism in nematode-trapping fungi.</title>
        <authorList>
            <person name="Meerupati T."/>
            <person name="Andersson K.M."/>
            <person name="Friman E."/>
            <person name="Kumar D."/>
            <person name="Tunlid A."/>
            <person name="Ahren D."/>
        </authorList>
    </citation>
    <scope>NUCLEOTIDE SEQUENCE [LARGE SCALE GENOMIC DNA]</scope>
    <source>
        <strain evidence="2 3">CBS 200.50</strain>
    </source>
</reference>
<dbReference type="EMBL" id="AQGS01001233">
    <property type="protein sequence ID" value="EPS35103.1"/>
    <property type="molecule type" value="Genomic_DNA"/>
</dbReference>
<evidence type="ECO:0000256" key="1">
    <source>
        <dbReference type="SAM" id="SignalP"/>
    </source>
</evidence>